<reference evidence="4" key="1">
    <citation type="journal article" date="2019" name="Int. J. Syst. Evol. Microbiol.">
        <title>The Global Catalogue of Microorganisms (GCM) 10K type strain sequencing project: providing services to taxonomists for standard genome sequencing and annotation.</title>
        <authorList>
            <consortium name="The Broad Institute Genomics Platform"/>
            <consortium name="The Broad Institute Genome Sequencing Center for Infectious Disease"/>
            <person name="Wu L."/>
            <person name="Ma J."/>
        </authorList>
    </citation>
    <scope>NUCLEOTIDE SEQUENCE [LARGE SCALE GENOMIC DNA]</scope>
    <source>
        <strain evidence="4">CCUG 42722</strain>
    </source>
</reference>
<feature type="transmembrane region" description="Helical" evidence="1">
    <location>
        <begin position="57"/>
        <end position="77"/>
    </location>
</feature>
<name>A0ABV9HPD3_9MICO</name>
<keyword evidence="1" id="KW-1133">Transmembrane helix</keyword>
<gene>
    <name evidence="3" type="ORF">ACFO6V_21165</name>
</gene>
<dbReference type="InterPro" id="IPR009936">
    <property type="entry name" value="DUF1468"/>
</dbReference>
<feature type="transmembrane region" description="Helical" evidence="1">
    <location>
        <begin position="23"/>
        <end position="45"/>
    </location>
</feature>
<feature type="transmembrane region" description="Helical" evidence="1">
    <location>
        <begin position="111"/>
        <end position="139"/>
    </location>
</feature>
<keyword evidence="1" id="KW-0812">Transmembrane</keyword>
<keyword evidence="4" id="KW-1185">Reference proteome</keyword>
<feature type="domain" description="DUF1468" evidence="2">
    <location>
        <begin position="24"/>
        <end position="174"/>
    </location>
</feature>
<evidence type="ECO:0000256" key="1">
    <source>
        <dbReference type="SAM" id="Phobius"/>
    </source>
</evidence>
<organism evidence="3 4">
    <name type="scientific">Promicromonospora alba</name>
    <dbReference type="NCBI Taxonomy" id="1616110"/>
    <lineage>
        <taxon>Bacteria</taxon>
        <taxon>Bacillati</taxon>
        <taxon>Actinomycetota</taxon>
        <taxon>Actinomycetes</taxon>
        <taxon>Micrococcales</taxon>
        <taxon>Promicromonosporaceae</taxon>
        <taxon>Promicromonospora</taxon>
    </lineage>
</organism>
<protein>
    <submittedName>
        <fullName evidence="3">Tripartite tricarboxylate transporter TctB family protein</fullName>
    </submittedName>
</protein>
<sequence length="182" mass="19063">MRNETSTPATDTRPSIWAGRSELVMAGLVLALAIYLNVGIVTMTVPEGAEAPGPKFFPMLLVVVLYALAALLTVQHFRSPVDGRPGSAGGTTDTTDPADKVSSNWPTLGTVVAAFALFAVILNPVGWIFSAALLFWLVSRALGSRRTYFDIGLALVFACAIQVAFSAGLGLNLPSGVLEGVL</sequence>
<dbReference type="Proteomes" id="UP001596011">
    <property type="component" value="Unassembled WGS sequence"/>
</dbReference>
<accession>A0ABV9HPD3</accession>
<comment type="caution">
    <text evidence="3">The sequence shown here is derived from an EMBL/GenBank/DDBJ whole genome shotgun (WGS) entry which is preliminary data.</text>
</comment>
<evidence type="ECO:0000313" key="4">
    <source>
        <dbReference type="Proteomes" id="UP001596011"/>
    </source>
</evidence>
<proteinExistence type="predicted"/>
<keyword evidence="1" id="KW-0472">Membrane</keyword>
<dbReference type="Pfam" id="PF07331">
    <property type="entry name" value="TctB"/>
    <property type="match status" value="1"/>
</dbReference>
<feature type="transmembrane region" description="Helical" evidence="1">
    <location>
        <begin position="151"/>
        <end position="173"/>
    </location>
</feature>
<evidence type="ECO:0000259" key="2">
    <source>
        <dbReference type="Pfam" id="PF07331"/>
    </source>
</evidence>
<dbReference type="EMBL" id="JBHSFI010000006">
    <property type="protein sequence ID" value="MFC4630770.1"/>
    <property type="molecule type" value="Genomic_DNA"/>
</dbReference>
<evidence type="ECO:0000313" key="3">
    <source>
        <dbReference type="EMBL" id="MFC4630770.1"/>
    </source>
</evidence>
<dbReference type="RefSeq" id="WP_377138962.1">
    <property type="nucleotide sequence ID" value="NZ_JBHSFI010000006.1"/>
</dbReference>